<proteinExistence type="predicted"/>
<dbReference type="AlphaFoldDB" id="W9QYB9"/>
<dbReference type="Proteomes" id="UP000030645">
    <property type="component" value="Unassembled WGS sequence"/>
</dbReference>
<protein>
    <submittedName>
        <fullName evidence="1">Uncharacterized protein</fullName>
    </submittedName>
</protein>
<keyword evidence="2" id="KW-1185">Reference proteome</keyword>
<gene>
    <name evidence="1" type="ORF">L484_021159</name>
</gene>
<accession>W9QYB9</accession>
<evidence type="ECO:0000313" key="1">
    <source>
        <dbReference type="EMBL" id="EXB50931.1"/>
    </source>
</evidence>
<evidence type="ECO:0000313" key="2">
    <source>
        <dbReference type="Proteomes" id="UP000030645"/>
    </source>
</evidence>
<reference evidence="2" key="1">
    <citation type="submission" date="2013-01" db="EMBL/GenBank/DDBJ databases">
        <title>Draft Genome Sequence of a Mulberry Tree, Morus notabilis C.K. Schneid.</title>
        <authorList>
            <person name="He N."/>
            <person name="Zhao S."/>
        </authorList>
    </citation>
    <scope>NUCLEOTIDE SEQUENCE</scope>
</reference>
<dbReference type="EMBL" id="KE344017">
    <property type="protein sequence ID" value="EXB50931.1"/>
    <property type="molecule type" value="Genomic_DNA"/>
</dbReference>
<name>W9QYB9_9ROSA</name>
<organism evidence="1 2">
    <name type="scientific">Morus notabilis</name>
    <dbReference type="NCBI Taxonomy" id="981085"/>
    <lineage>
        <taxon>Eukaryota</taxon>
        <taxon>Viridiplantae</taxon>
        <taxon>Streptophyta</taxon>
        <taxon>Embryophyta</taxon>
        <taxon>Tracheophyta</taxon>
        <taxon>Spermatophyta</taxon>
        <taxon>Magnoliopsida</taxon>
        <taxon>eudicotyledons</taxon>
        <taxon>Gunneridae</taxon>
        <taxon>Pentapetalae</taxon>
        <taxon>rosids</taxon>
        <taxon>fabids</taxon>
        <taxon>Rosales</taxon>
        <taxon>Moraceae</taxon>
        <taxon>Moreae</taxon>
        <taxon>Morus</taxon>
    </lineage>
</organism>
<sequence length="116" mass="12470">MQLVSSEGEILALHVESQLPLDLAYAVLGEDCSRGKHKCLFSGFDSCNRVRVLVLGLESCEGCNLFSNIGIELVVGELNGDVGQVICPNLGQTIDCVLVDFFHEISFVLSLVSAIV</sequence>